<keyword evidence="4" id="KW-0238">DNA-binding</keyword>
<sequence>MNKIVLIIDDDDMLRTTLARGLRNAGFDALCAASAESGQEILNRVRVDAIVLDRMMTGTDGLTFLKQLRTAGDTTPTIMLTAMSGAENAIDGLAGGANDYLTKPFQIRELILRLNNIIRHSSDTNAKMPDGLIFTDDEFFIAPHSNQTPRLLALSGEEKKLLRNLTAPVGNIAPAAPMVAKRLRNKLNGVLSNLDIITVRGRGYKLISTDTTNDTYNHGEE</sequence>
<dbReference type="CDD" id="cd17574">
    <property type="entry name" value="REC_OmpR"/>
    <property type="match status" value="1"/>
</dbReference>
<dbReference type="SMART" id="SM00448">
    <property type="entry name" value="REC"/>
    <property type="match status" value="1"/>
</dbReference>
<dbReference type="PANTHER" id="PTHR48111:SF1">
    <property type="entry name" value="TWO-COMPONENT RESPONSE REGULATOR ORR33"/>
    <property type="match status" value="1"/>
</dbReference>
<dbReference type="Gene3D" id="3.40.50.2300">
    <property type="match status" value="1"/>
</dbReference>
<protein>
    <submittedName>
        <fullName evidence="8">Response regulator transcription factor</fullName>
    </submittedName>
</protein>
<dbReference type="GO" id="GO:0005829">
    <property type="term" value="C:cytosol"/>
    <property type="evidence" value="ECO:0007669"/>
    <property type="project" value="TreeGrafter"/>
</dbReference>
<dbReference type="PROSITE" id="PS50110">
    <property type="entry name" value="RESPONSE_REGULATORY"/>
    <property type="match status" value="1"/>
</dbReference>
<evidence type="ECO:0000256" key="1">
    <source>
        <dbReference type="ARBA" id="ARBA00022553"/>
    </source>
</evidence>
<dbReference type="GO" id="GO:0000976">
    <property type="term" value="F:transcription cis-regulatory region binding"/>
    <property type="evidence" value="ECO:0007669"/>
    <property type="project" value="TreeGrafter"/>
</dbReference>
<organism evidence="8 9">
    <name type="scientific">Candidatus Enterousia avistercoris</name>
    <dbReference type="NCBI Taxonomy" id="2840788"/>
    <lineage>
        <taxon>Bacteria</taxon>
        <taxon>Pseudomonadati</taxon>
        <taxon>Pseudomonadota</taxon>
        <taxon>Alphaproteobacteria</taxon>
        <taxon>Candidatus Enterousia</taxon>
    </lineage>
</organism>
<feature type="domain" description="Response regulatory" evidence="7">
    <location>
        <begin position="4"/>
        <end position="118"/>
    </location>
</feature>
<dbReference type="InterPro" id="IPR039420">
    <property type="entry name" value="WalR-like"/>
</dbReference>
<proteinExistence type="predicted"/>
<evidence type="ECO:0000256" key="4">
    <source>
        <dbReference type="ARBA" id="ARBA00023125"/>
    </source>
</evidence>
<dbReference type="AlphaFoldDB" id="A0A9D9GUF7"/>
<dbReference type="SUPFAM" id="SSF46894">
    <property type="entry name" value="C-terminal effector domain of the bipartite response regulators"/>
    <property type="match status" value="1"/>
</dbReference>
<keyword evidence="1 6" id="KW-0597">Phosphoprotein</keyword>
<evidence type="ECO:0000256" key="5">
    <source>
        <dbReference type="ARBA" id="ARBA00023163"/>
    </source>
</evidence>
<evidence type="ECO:0000256" key="6">
    <source>
        <dbReference type="PROSITE-ProRule" id="PRU00169"/>
    </source>
</evidence>
<accession>A0A9D9GUF7</accession>
<keyword evidence="2" id="KW-0902">Two-component regulatory system</keyword>
<feature type="modified residue" description="4-aspartylphosphate" evidence="6">
    <location>
        <position position="53"/>
    </location>
</feature>
<dbReference type="InterPro" id="IPR016032">
    <property type="entry name" value="Sig_transdc_resp-reg_C-effctor"/>
</dbReference>
<dbReference type="GO" id="GO:0006355">
    <property type="term" value="P:regulation of DNA-templated transcription"/>
    <property type="evidence" value="ECO:0007669"/>
    <property type="project" value="InterPro"/>
</dbReference>
<keyword evidence="5" id="KW-0804">Transcription</keyword>
<dbReference type="Pfam" id="PF00072">
    <property type="entry name" value="Response_reg"/>
    <property type="match status" value="1"/>
</dbReference>
<dbReference type="InterPro" id="IPR001789">
    <property type="entry name" value="Sig_transdc_resp-reg_receiver"/>
</dbReference>
<name>A0A9D9GUF7_9PROT</name>
<evidence type="ECO:0000256" key="2">
    <source>
        <dbReference type="ARBA" id="ARBA00023012"/>
    </source>
</evidence>
<dbReference type="GO" id="GO:0000156">
    <property type="term" value="F:phosphorelay response regulator activity"/>
    <property type="evidence" value="ECO:0007669"/>
    <property type="project" value="TreeGrafter"/>
</dbReference>
<dbReference type="EMBL" id="JADINC010000010">
    <property type="protein sequence ID" value="MBO8424954.1"/>
    <property type="molecule type" value="Genomic_DNA"/>
</dbReference>
<dbReference type="PANTHER" id="PTHR48111">
    <property type="entry name" value="REGULATOR OF RPOS"/>
    <property type="match status" value="1"/>
</dbReference>
<comment type="caution">
    <text evidence="8">The sequence shown here is derived from an EMBL/GenBank/DDBJ whole genome shotgun (WGS) entry which is preliminary data.</text>
</comment>
<dbReference type="Proteomes" id="UP000823630">
    <property type="component" value="Unassembled WGS sequence"/>
</dbReference>
<evidence type="ECO:0000313" key="9">
    <source>
        <dbReference type="Proteomes" id="UP000823630"/>
    </source>
</evidence>
<dbReference type="InterPro" id="IPR011006">
    <property type="entry name" value="CheY-like_superfamily"/>
</dbReference>
<dbReference type="SUPFAM" id="SSF52172">
    <property type="entry name" value="CheY-like"/>
    <property type="match status" value="1"/>
</dbReference>
<evidence type="ECO:0000259" key="7">
    <source>
        <dbReference type="PROSITE" id="PS50110"/>
    </source>
</evidence>
<dbReference type="GO" id="GO:0032993">
    <property type="term" value="C:protein-DNA complex"/>
    <property type="evidence" value="ECO:0007669"/>
    <property type="project" value="TreeGrafter"/>
</dbReference>
<keyword evidence="3" id="KW-0805">Transcription regulation</keyword>
<reference evidence="8" key="1">
    <citation type="submission" date="2020-10" db="EMBL/GenBank/DDBJ databases">
        <authorList>
            <person name="Gilroy R."/>
        </authorList>
    </citation>
    <scope>NUCLEOTIDE SEQUENCE</scope>
    <source>
        <strain evidence="8">8207</strain>
    </source>
</reference>
<evidence type="ECO:0000313" key="8">
    <source>
        <dbReference type="EMBL" id="MBO8424954.1"/>
    </source>
</evidence>
<gene>
    <name evidence="8" type="ORF">IAC69_00555</name>
</gene>
<evidence type="ECO:0000256" key="3">
    <source>
        <dbReference type="ARBA" id="ARBA00023015"/>
    </source>
</evidence>
<reference evidence="8" key="2">
    <citation type="journal article" date="2021" name="PeerJ">
        <title>Extensive microbial diversity within the chicken gut microbiome revealed by metagenomics and culture.</title>
        <authorList>
            <person name="Gilroy R."/>
            <person name="Ravi A."/>
            <person name="Getino M."/>
            <person name="Pursley I."/>
            <person name="Horton D.L."/>
            <person name="Alikhan N.F."/>
            <person name="Baker D."/>
            <person name="Gharbi K."/>
            <person name="Hall N."/>
            <person name="Watson M."/>
            <person name="Adriaenssens E.M."/>
            <person name="Foster-Nyarko E."/>
            <person name="Jarju S."/>
            <person name="Secka A."/>
            <person name="Antonio M."/>
            <person name="Oren A."/>
            <person name="Chaudhuri R.R."/>
            <person name="La Ragione R."/>
            <person name="Hildebrand F."/>
            <person name="Pallen M.J."/>
        </authorList>
    </citation>
    <scope>NUCLEOTIDE SEQUENCE</scope>
    <source>
        <strain evidence="8">8207</strain>
    </source>
</reference>